<feature type="domain" description="ABC transmembrane type-1" evidence="9">
    <location>
        <begin position="20"/>
        <end position="302"/>
    </location>
</feature>
<dbReference type="Gene3D" id="1.20.1560.10">
    <property type="entry name" value="ABC transporter type 1, transmembrane domain"/>
    <property type="match status" value="1"/>
</dbReference>
<dbReference type="Pfam" id="PF00664">
    <property type="entry name" value="ABC_membrane"/>
    <property type="match status" value="1"/>
</dbReference>
<protein>
    <submittedName>
        <fullName evidence="10">Helicase</fullName>
    </submittedName>
</protein>
<keyword evidence="3" id="KW-0547">Nucleotide-binding</keyword>
<feature type="transmembrane region" description="Helical" evidence="7">
    <location>
        <begin position="55"/>
        <end position="81"/>
    </location>
</feature>
<evidence type="ECO:0000313" key="10">
    <source>
        <dbReference type="EMBL" id="GGN01387.1"/>
    </source>
</evidence>
<dbReference type="SUPFAM" id="SSF52540">
    <property type="entry name" value="P-loop containing nucleoside triphosphate hydrolases"/>
    <property type="match status" value="1"/>
</dbReference>
<dbReference type="GO" id="GO:0005886">
    <property type="term" value="C:plasma membrane"/>
    <property type="evidence" value="ECO:0007669"/>
    <property type="project" value="UniProtKB-SubCell"/>
</dbReference>
<feature type="transmembrane region" description="Helical" evidence="7">
    <location>
        <begin position="157"/>
        <end position="174"/>
    </location>
</feature>
<dbReference type="InterPro" id="IPR017871">
    <property type="entry name" value="ABC_transporter-like_CS"/>
</dbReference>
<name>A0A917XAD8_9ACTN</name>
<dbReference type="EMBL" id="BMML01000004">
    <property type="protein sequence ID" value="GGN01387.1"/>
    <property type="molecule type" value="Genomic_DNA"/>
</dbReference>
<dbReference type="GO" id="GO:0005524">
    <property type="term" value="F:ATP binding"/>
    <property type="evidence" value="ECO:0007669"/>
    <property type="project" value="UniProtKB-KW"/>
</dbReference>
<evidence type="ECO:0000259" key="8">
    <source>
        <dbReference type="PROSITE" id="PS50893"/>
    </source>
</evidence>
<dbReference type="InterPro" id="IPR027417">
    <property type="entry name" value="P-loop_NTPase"/>
</dbReference>
<dbReference type="RefSeq" id="WP_189262566.1">
    <property type="nucleotide sequence ID" value="NZ_BMML01000004.1"/>
</dbReference>
<keyword evidence="5 7" id="KW-1133">Transmembrane helix</keyword>
<accession>A0A917XAD8</accession>
<evidence type="ECO:0000256" key="6">
    <source>
        <dbReference type="ARBA" id="ARBA00023136"/>
    </source>
</evidence>
<dbReference type="GO" id="GO:0016887">
    <property type="term" value="F:ATP hydrolysis activity"/>
    <property type="evidence" value="ECO:0007669"/>
    <property type="project" value="InterPro"/>
</dbReference>
<evidence type="ECO:0000256" key="7">
    <source>
        <dbReference type="SAM" id="Phobius"/>
    </source>
</evidence>
<dbReference type="Pfam" id="PF00005">
    <property type="entry name" value="ABC_tran"/>
    <property type="match status" value="1"/>
</dbReference>
<comment type="subcellular location">
    <subcellularLocation>
        <location evidence="1">Cell membrane</location>
        <topology evidence="1">Multi-pass membrane protein</topology>
    </subcellularLocation>
</comment>
<gene>
    <name evidence="10" type="ORF">GCM10011578_023430</name>
</gene>
<dbReference type="PROSITE" id="PS00211">
    <property type="entry name" value="ABC_TRANSPORTER_1"/>
    <property type="match status" value="1"/>
</dbReference>
<evidence type="ECO:0000256" key="4">
    <source>
        <dbReference type="ARBA" id="ARBA00022840"/>
    </source>
</evidence>
<dbReference type="PROSITE" id="PS50893">
    <property type="entry name" value="ABC_TRANSPORTER_2"/>
    <property type="match status" value="1"/>
</dbReference>
<sequence>MRRRLHLFLAYLAPHWRIAVFLLVLLFTEVGLSLWNPQLLGRFIDRAKDGADVDALVRIALLFIVLTIANQVVVSVAGYFAEDLGWRTTNQMRMDLTEHCLDLDLGFHKEKTPGELIQRVDGDVATLAQFFSTFTFQIFANVLLSLGILGVSFAADWRLGLILLVFSVVVIPVLRRTQRVASPYFHRLRQDNADIAGFLEERVLATEDIKANGSDAWTRGRLDGLLERLRRTMRTESVAFRASSSALELSVSAATAAILVTSALLLHGGGITLGTVYVSYFYASLLSLTLFRISNRVDGLQTAMAGMDRIAELSERQSAVRDTGRGTLPDGPLSLTYDGVDFAYVDGRPILRRVGFQLPAGEALGLLGRTGSGKTTIGRLLYRGMDPQEGSVLLGGVDIRTVPLAELRSRVAVVTQDVHVLHASVRDNITLFDPDARDERIEAAMAALGMREWLDALPAGLDTVISDGALSAGQAQLLTFARAFLRDPDVILLDEASSRLDPATERIVAAAVRTLLQGRTAIVIAHHLQTVGQMDHIAVLDAGEVVEFGPRGELADTAGSRFSALLAGAA</sequence>
<keyword evidence="4" id="KW-0067">ATP-binding</keyword>
<dbReference type="InterPro" id="IPR011527">
    <property type="entry name" value="ABC1_TM_dom"/>
</dbReference>
<organism evidence="10 11">
    <name type="scientific">Streptomyces fuscichromogenes</name>
    <dbReference type="NCBI Taxonomy" id="1324013"/>
    <lineage>
        <taxon>Bacteria</taxon>
        <taxon>Bacillati</taxon>
        <taxon>Actinomycetota</taxon>
        <taxon>Actinomycetes</taxon>
        <taxon>Kitasatosporales</taxon>
        <taxon>Streptomycetaceae</taxon>
        <taxon>Streptomyces</taxon>
    </lineage>
</organism>
<dbReference type="InterPro" id="IPR003593">
    <property type="entry name" value="AAA+_ATPase"/>
</dbReference>
<proteinExistence type="predicted"/>
<dbReference type="InterPro" id="IPR003439">
    <property type="entry name" value="ABC_transporter-like_ATP-bd"/>
</dbReference>
<evidence type="ECO:0000313" key="11">
    <source>
        <dbReference type="Proteomes" id="UP000653411"/>
    </source>
</evidence>
<comment type="caution">
    <text evidence="10">The sequence shown here is derived from an EMBL/GenBank/DDBJ whole genome shotgun (WGS) entry which is preliminary data.</text>
</comment>
<keyword evidence="11" id="KW-1185">Reference proteome</keyword>
<dbReference type="AlphaFoldDB" id="A0A917XAD8"/>
<dbReference type="InterPro" id="IPR039421">
    <property type="entry name" value="Type_1_exporter"/>
</dbReference>
<keyword evidence="6 7" id="KW-0472">Membrane</keyword>
<keyword evidence="10" id="KW-0378">Hydrolase</keyword>
<evidence type="ECO:0000256" key="3">
    <source>
        <dbReference type="ARBA" id="ARBA00022741"/>
    </source>
</evidence>
<dbReference type="GO" id="GO:0004386">
    <property type="term" value="F:helicase activity"/>
    <property type="evidence" value="ECO:0007669"/>
    <property type="project" value="UniProtKB-KW"/>
</dbReference>
<dbReference type="PANTHER" id="PTHR43394">
    <property type="entry name" value="ATP-DEPENDENT PERMEASE MDL1, MITOCHONDRIAL"/>
    <property type="match status" value="1"/>
</dbReference>
<feature type="domain" description="ABC transporter" evidence="8">
    <location>
        <begin position="335"/>
        <end position="567"/>
    </location>
</feature>
<keyword evidence="10" id="KW-0347">Helicase</keyword>
<dbReference type="SUPFAM" id="SSF90123">
    <property type="entry name" value="ABC transporter transmembrane region"/>
    <property type="match status" value="1"/>
</dbReference>
<feature type="transmembrane region" description="Helical" evidence="7">
    <location>
        <begin position="271"/>
        <end position="291"/>
    </location>
</feature>
<feature type="transmembrane region" description="Helical" evidence="7">
    <location>
        <begin position="238"/>
        <end position="265"/>
    </location>
</feature>
<reference evidence="10" key="2">
    <citation type="submission" date="2020-09" db="EMBL/GenBank/DDBJ databases">
        <authorList>
            <person name="Sun Q."/>
            <person name="Zhou Y."/>
        </authorList>
    </citation>
    <scope>NUCLEOTIDE SEQUENCE</scope>
    <source>
        <strain evidence="10">CGMCC 4.7110</strain>
    </source>
</reference>
<feature type="transmembrane region" description="Helical" evidence="7">
    <location>
        <begin position="7"/>
        <end position="35"/>
    </location>
</feature>
<keyword evidence="2 7" id="KW-0812">Transmembrane</keyword>
<reference evidence="10" key="1">
    <citation type="journal article" date="2014" name="Int. J. Syst. Evol. Microbiol.">
        <title>Complete genome sequence of Corynebacterium casei LMG S-19264T (=DSM 44701T), isolated from a smear-ripened cheese.</title>
        <authorList>
            <consortium name="US DOE Joint Genome Institute (JGI-PGF)"/>
            <person name="Walter F."/>
            <person name="Albersmeier A."/>
            <person name="Kalinowski J."/>
            <person name="Ruckert C."/>
        </authorList>
    </citation>
    <scope>NUCLEOTIDE SEQUENCE</scope>
    <source>
        <strain evidence="10">CGMCC 4.7110</strain>
    </source>
</reference>
<dbReference type="PANTHER" id="PTHR43394:SF1">
    <property type="entry name" value="ATP-BINDING CASSETTE SUB-FAMILY B MEMBER 10, MITOCHONDRIAL"/>
    <property type="match status" value="1"/>
</dbReference>
<evidence type="ECO:0000256" key="1">
    <source>
        <dbReference type="ARBA" id="ARBA00004651"/>
    </source>
</evidence>
<dbReference type="PROSITE" id="PS50929">
    <property type="entry name" value="ABC_TM1F"/>
    <property type="match status" value="1"/>
</dbReference>
<evidence type="ECO:0000256" key="2">
    <source>
        <dbReference type="ARBA" id="ARBA00022692"/>
    </source>
</evidence>
<dbReference type="SMART" id="SM00382">
    <property type="entry name" value="AAA"/>
    <property type="match status" value="1"/>
</dbReference>
<dbReference type="CDD" id="cd07346">
    <property type="entry name" value="ABC_6TM_exporters"/>
    <property type="match status" value="1"/>
</dbReference>
<dbReference type="InterPro" id="IPR036640">
    <property type="entry name" value="ABC1_TM_sf"/>
</dbReference>
<evidence type="ECO:0000256" key="5">
    <source>
        <dbReference type="ARBA" id="ARBA00022989"/>
    </source>
</evidence>
<evidence type="ECO:0000259" key="9">
    <source>
        <dbReference type="PROSITE" id="PS50929"/>
    </source>
</evidence>
<dbReference type="Gene3D" id="3.40.50.300">
    <property type="entry name" value="P-loop containing nucleotide triphosphate hydrolases"/>
    <property type="match status" value="1"/>
</dbReference>
<dbReference type="Proteomes" id="UP000653411">
    <property type="component" value="Unassembled WGS sequence"/>
</dbReference>
<dbReference type="GO" id="GO:0015421">
    <property type="term" value="F:ABC-type oligopeptide transporter activity"/>
    <property type="evidence" value="ECO:0007669"/>
    <property type="project" value="TreeGrafter"/>
</dbReference>
<feature type="transmembrane region" description="Helical" evidence="7">
    <location>
        <begin position="127"/>
        <end position="151"/>
    </location>
</feature>